<dbReference type="Pfam" id="PF03889">
    <property type="entry name" value="ArfA"/>
    <property type="match status" value="1"/>
</dbReference>
<gene>
    <name evidence="1" type="ORF">ESZ36_21085</name>
</gene>
<evidence type="ECO:0000313" key="2">
    <source>
        <dbReference type="Proteomes" id="UP000321822"/>
    </source>
</evidence>
<keyword evidence="2" id="KW-1185">Reference proteome</keyword>
<proteinExistence type="predicted"/>
<dbReference type="GO" id="GO:0072344">
    <property type="term" value="P:rescue of stalled ribosome"/>
    <property type="evidence" value="ECO:0007669"/>
    <property type="project" value="InterPro"/>
</dbReference>
<dbReference type="Proteomes" id="UP000321822">
    <property type="component" value="Unassembled WGS sequence"/>
</dbReference>
<dbReference type="OrthoDB" id="8603552at2"/>
<comment type="caution">
    <text evidence="1">The sequence shown here is derived from an EMBL/GenBank/DDBJ whole genome shotgun (WGS) entry which is preliminary data.</text>
</comment>
<dbReference type="InterPro" id="IPR005589">
    <property type="entry name" value="ArfA"/>
</dbReference>
<reference evidence="1 2" key="1">
    <citation type="submission" date="2019-07" db="EMBL/GenBank/DDBJ databases">
        <title>Genomes of sea-ice associated Colwellia species.</title>
        <authorList>
            <person name="Bowman J.P."/>
        </authorList>
    </citation>
    <scope>NUCLEOTIDE SEQUENCE [LARGE SCALE GENOMIC DNA]</scope>
    <source>
        <strain evidence="1 2">ACAM 459</strain>
    </source>
</reference>
<dbReference type="RefSeq" id="WP_146791549.1">
    <property type="nucleotide sequence ID" value="NZ_VOLT01000016.1"/>
</dbReference>
<protein>
    <submittedName>
        <fullName evidence="1">Alternative ribosome-rescue factor A</fullName>
    </submittedName>
</protein>
<dbReference type="AlphaFoldDB" id="A0A5C6Q502"/>
<sequence length="72" mass="7995">MSKQKKPLVHAGTVKVNKSETELGRGQIKGNFLAALVTSKVYKMQVVKAKKGKGSYQRKAKNVRRESYLMAA</sequence>
<name>A0A5C6Q502_9GAMM</name>
<accession>A0A5C6Q502</accession>
<organism evidence="1 2">
    <name type="scientific">Colwellia demingiae</name>
    <dbReference type="NCBI Taxonomy" id="89401"/>
    <lineage>
        <taxon>Bacteria</taxon>
        <taxon>Pseudomonadati</taxon>
        <taxon>Pseudomonadota</taxon>
        <taxon>Gammaproteobacteria</taxon>
        <taxon>Alteromonadales</taxon>
        <taxon>Colwelliaceae</taxon>
        <taxon>Colwellia</taxon>
    </lineage>
</organism>
<evidence type="ECO:0000313" key="1">
    <source>
        <dbReference type="EMBL" id="TWX63916.1"/>
    </source>
</evidence>
<dbReference type="EMBL" id="VOLT01000016">
    <property type="protein sequence ID" value="TWX63916.1"/>
    <property type="molecule type" value="Genomic_DNA"/>
</dbReference>